<evidence type="ECO:0000313" key="2">
    <source>
        <dbReference type="Proteomes" id="UP000648914"/>
    </source>
</evidence>
<protein>
    <submittedName>
        <fullName evidence="1">Uncharacterized protein</fullName>
    </submittedName>
</protein>
<dbReference type="EMBL" id="JAEILG010000028">
    <property type="protein sequence ID" value="MBI6565135.1"/>
    <property type="molecule type" value="Genomic_DNA"/>
</dbReference>
<proteinExistence type="predicted"/>
<reference evidence="1 2" key="1">
    <citation type="submission" date="2020-12" db="EMBL/GenBank/DDBJ databases">
        <title>Comparative genomic insights into the epidemiology and virulence of plant pathogenic Pseudomonads from Turkey.</title>
        <authorList>
            <person name="Dillon M."/>
            <person name="Ruiz-Bedoya T."/>
            <person name="Bendalovic-Torma C."/>
            <person name="Guttman K.M."/>
            <person name="Kwak H."/>
            <person name="Middleton M.A."/>
            <person name="Wang P.W."/>
            <person name="Horuz S."/>
            <person name="Aysan Y."/>
            <person name="Guttman D.S."/>
        </authorList>
    </citation>
    <scope>NUCLEOTIDE SEQUENCE [LARGE SCALE GENOMIC DNA]</scope>
    <source>
        <strain evidence="1 2">S5_IA_2b</strain>
    </source>
</reference>
<dbReference type="Proteomes" id="UP000648914">
    <property type="component" value="Unassembled WGS sequence"/>
</dbReference>
<name>A0ABS0UKN5_9PSED</name>
<comment type="caution">
    <text evidence="1">The sequence shown here is derived from an EMBL/GenBank/DDBJ whole genome shotgun (WGS) entry which is preliminary data.</text>
</comment>
<keyword evidence="2" id="KW-1185">Reference proteome</keyword>
<dbReference type="RefSeq" id="WP_198720181.1">
    <property type="nucleotide sequence ID" value="NZ_JAEIKU010000068.1"/>
</dbReference>
<sequence length="188" mass="20328">MESTAIISITSLRCCSRVRSDRLLDKHDRNDVHISLLAPQAELRVRPRFYEPEMHSMLAPLGPLFDAVGVAFVQGAAGDVAYAATDEMGNFAAMSCQYTIALGRYAGNNVSADLIGVALRAYSQPKYVTCLDLGAWGAVYTEGWDRQLKLVGQEAKALKQQINSVWIYPPAADRAVALAAADPLIAVA</sequence>
<accession>A0ABS0UKN5</accession>
<organism evidence="1 2">
    <name type="scientific">Pseudomonas synxantha</name>
    <dbReference type="NCBI Taxonomy" id="47883"/>
    <lineage>
        <taxon>Bacteria</taxon>
        <taxon>Pseudomonadati</taxon>
        <taxon>Pseudomonadota</taxon>
        <taxon>Gammaproteobacteria</taxon>
        <taxon>Pseudomonadales</taxon>
        <taxon>Pseudomonadaceae</taxon>
        <taxon>Pseudomonas</taxon>
    </lineage>
</organism>
<evidence type="ECO:0000313" key="1">
    <source>
        <dbReference type="EMBL" id="MBI6565135.1"/>
    </source>
</evidence>
<dbReference type="Gene3D" id="3.50.50.100">
    <property type="match status" value="1"/>
</dbReference>
<gene>
    <name evidence="1" type="ORF">YA0852_13625</name>
</gene>